<dbReference type="EMBL" id="JPOS01000025">
    <property type="protein sequence ID" value="KGE88056.1"/>
    <property type="molecule type" value="Genomic_DNA"/>
</dbReference>
<reference evidence="1 2" key="1">
    <citation type="journal article" date="2014" name="Int. J. Syst. Evol. Microbiol.">
        <title>Phaeodactylibacter xiamenensis gen. nov., sp. nov., a member of the family Saprospiraceae isolated from the marine alga Phaeodactylum tricornutum.</title>
        <authorList>
            <person name="Chen Z.Jr."/>
            <person name="Lei X."/>
            <person name="Lai Q."/>
            <person name="Li Y."/>
            <person name="Zhang B."/>
            <person name="Zhang J."/>
            <person name="Zhang H."/>
            <person name="Yang L."/>
            <person name="Zheng W."/>
            <person name="Tian Y."/>
            <person name="Yu Z."/>
            <person name="Xu H.Jr."/>
            <person name="Zheng T."/>
        </authorList>
    </citation>
    <scope>NUCLEOTIDE SEQUENCE [LARGE SCALE GENOMIC DNA]</scope>
    <source>
        <strain evidence="1 2">KD52</strain>
    </source>
</reference>
<gene>
    <name evidence="1" type="ORF">IX84_11210</name>
</gene>
<sequence length="110" mass="12631">MKDPKLLDLYSDYLLASFRMATATGLSELTDQALSHDKISRFLGQEAFTAKDYWRCIKPLVRKVEHPDAVIKIDDTIEEKPHSTENEVVTWHWDHSKKPKAGHTKGINIL</sequence>
<protein>
    <submittedName>
        <fullName evidence="1">Transposase</fullName>
    </submittedName>
</protein>
<evidence type="ECO:0000313" key="1">
    <source>
        <dbReference type="EMBL" id="KGE88056.1"/>
    </source>
</evidence>
<feature type="non-terminal residue" evidence="1">
    <location>
        <position position="110"/>
    </location>
</feature>
<proteinExistence type="predicted"/>
<dbReference type="Proteomes" id="UP000029736">
    <property type="component" value="Unassembled WGS sequence"/>
</dbReference>
<dbReference type="InterPro" id="IPR012337">
    <property type="entry name" value="RNaseH-like_sf"/>
</dbReference>
<dbReference type="AlphaFoldDB" id="A0A098S7H4"/>
<comment type="caution">
    <text evidence="1">The sequence shown here is derived from an EMBL/GenBank/DDBJ whole genome shotgun (WGS) entry which is preliminary data.</text>
</comment>
<evidence type="ECO:0000313" key="2">
    <source>
        <dbReference type="Proteomes" id="UP000029736"/>
    </source>
</evidence>
<name>A0A098S7H4_9BACT</name>
<dbReference type="SUPFAM" id="SSF53098">
    <property type="entry name" value="Ribonuclease H-like"/>
    <property type="match status" value="1"/>
</dbReference>
<accession>A0A098S7H4</accession>
<keyword evidence="2" id="KW-1185">Reference proteome</keyword>
<organism evidence="1 2">
    <name type="scientific">Phaeodactylibacter xiamenensis</name>
    <dbReference type="NCBI Taxonomy" id="1524460"/>
    <lineage>
        <taxon>Bacteria</taxon>
        <taxon>Pseudomonadati</taxon>
        <taxon>Bacteroidota</taxon>
        <taxon>Saprospiria</taxon>
        <taxon>Saprospirales</taxon>
        <taxon>Haliscomenobacteraceae</taxon>
        <taxon>Phaeodactylibacter</taxon>
    </lineage>
</organism>